<dbReference type="Proteomes" id="UP000637383">
    <property type="component" value="Unassembled WGS sequence"/>
</dbReference>
<comment type="caution">
    <text evidence="3">The sequence shown here is derived from an EMBL/GenBank/DDBJ whole genome shotgun (WGS) entry which is preliminary data.</text>
</comment>
<dbReference type="SUPFAM" id="SSF48452">
    <property type="entry name" value="TPR-like"/>
    <property type="match status" value="2"/>
</dbReference>
<dbReference type="PROSITE" id="PS50005">
    <property type="entry name" value="TPR"/>
    <property type="match status" value="1"/>
</dbReference>
<gene>
    <name evidence="3" type="ORF">H6H03_37035</name>
</gene>
<protein>
    <submittedName>
        <fullName evidence="3">CHAT domain-containing protein</fullName>
    </submittedName>
</protein>
<name>A0ABR8KL75_9NOSO</name>
<dbReference type="EMBL" id="JACJTU010000083">
    <property type="protein sequence ID" value="MBD2739404.1"/>
    <property type="molecule type" value="Genomic_DNA"/>
</dbReference>
<accession>A0ABR8KL75</accession>
<dbReference type="InterPro" id="IPR019734">
    <property type="entry name" value="TPR_rpt"/>
</dbReference>
<evidence type="ECO:0000259" key="2">
    <source>
        <dbReference type="Pfam" id="PF12770"/>
    </source>
</evidence>
<feature type="domain" description="CHAT" evidence="2">
    <location>
        <begin position="560"/>
        <end position="833"/>
    </location>
</feature>
<evidence type="ECO:0000256" key="1">
    <source>
        <dbReference type="PROSITE-ProRule" id="PRU00339"/>
    </source>
</evidence>
<evidence type="ECO:0000313" key="4">
    <source>
        <dbReference type="Proteomes" id="UP000637383"/>
    </source>
</evidence>
<organism evidence="3 4">
    <name type="scientific">Nostoc paludosum FACHB-159</name>
    <dbReference type="NCBI Taxonomy" id="2692908"/>
    <lineage>
        <taxon>Bacteria</taxon>
        <taxon>Bacillati</taxon>
        <taxon>Cyanobacteriota</taxon>
        <taxon>Cyanophyceae</taxon>
        <taxon>Nostocales</taxon>
        <taxon>Nostocaceae</taxon>
        <taxon>Nostoc</taxon>
    </lineage>
</organism>
<dbReference type="InterPro" id="IPR024983">
    <property type="entry name" value="CHAT_dom"/>
</dbReference>
<dbReference type="InterPro" id="IPR011990">
    <property type="entry name" value="TPR-like_helical_dom_sf"/>
</dbReference>
<sequence length="836" mass="93206">MIRFRYFFKYLLLGILALTIAISQPCMILAEQVSKQAQQRQAEVLNHKGQRQLDLGQTAEAFETWQQATKLYERLKDTEGITGTLINQNVALQAMGLHLRACKIVVKALKFDTEICATSLLEPANSTKRLLDAEINKLNPIPVHLLGLQNLGNVLRQLGKLSQSELVLKKTLSIAQQLHNFDISAILLSLNNTGKSLYQQARDKYSWIEEPVFQKETFNFIQKQALKLLNDYQSLINIPTTPIGIRLQAQLQRLSLLLDFQKWLTAESNSGNTQLAGVQTKINQQIQPSVDNILKNAFAFSELPASQSIYSKLNFANSLNQISDEQLHSVALQYAESALQMAKSTKNQRLMSNAFGTLGKLEKQPERSLYYLEQAMTLAQSIQAFDIAYEWQHELGLEYYKQGKYDKALKAYSAAINNLTQVRDNLLASNADLQFSFYEKVEPVYREYMRLLLSSPNPNLELVIQTNEQLQIAELENFLKCGKLDVVALNKLQSLPNTTAIIHIIDLGDRIEVIAQSSNHYIVRNSVDAKSIRSHVKNLLDILQSPKLFSINKSLITSSYQKLYSSLIAPIKTHIPSSGTIVFVLDTSFQSLPMGLLHDGKNYLIKQYSVAEALGSKIRSPKSLSKNQFTALIAGLSKESPSFNDKNAPKGLKPLSGVVAEVADVKKETTSSTVLLNENFTSLQFQKELTKNDFPIVHISTHGQFSSNSDKTVFLAYDKAINILEFDSLLKGKVQSNENAIELLVLSACQTAKGNKRSILGIAGVAAQAGTQSVIASLWLVDEGSTAVLMQEFYKGLKNGLTKAEALRQAQLSLSSNSKYTHPYFWAGFVLVGGWL</sequence>
<dbReference type="Gene3D" id="1.25.40.10">
    <property type="entry name" value="Tetratricopeptide repeat domain"/>
    <property type="match status" value="2"/>
</dbReference>
<reference evidence="3 4" key="1">
    <citation type="journal article" date="2020" name="ISME J.">
        <title>Comparative genomics reveals insights into cyanobacterial evolution and habitat adaptation.</title>
        <authorList>
            <person name="Chen M.Y."/>
            <person name="Teng W.K."/>
            <person name="Zhao L."/>
            <person name="Hu C.X."/>
            <person name="Zhou Y.K."/>
            <person name="Han B.P."/>
            <person name="Song L.R."/>
            <person name="Shu W.S."/>
        </authorList>
    </citation>
    <scope>NUCLEOTIDE SEQUENCE [LARGE SCALE GENOMIC DNA]</scope>
    <source>
        <strain evidence="3 4">FACHB-159</strain>
    </source>
</reference>
<keyword evidence="4" id="KW-1185">Reference proteome</keyword>
<feature type="repeat" description="TPR" evidence="1">
    <location>
        <begin position="389"/>
        <end position="422"/>
    </location>
</feature>
<proteinExistence type="predicted"/>
<dbReference type="SMART" id="SM00028">
    <property type="entry name" value="TPR"/>
    <property type="match status" value="3"/>
</dbReference>
<keyword evidence="1" id="KW-0802">TPR repeat</keyword>
<dbReference type="PANTHER" id="PTHR10098:SF112">
    <property type="entry name" value="SLR0380 PROTEIN"/>
    <property type="match status" value="1"/>
</dbReference>
<dbReference type="Pfam" id="PF12770">
    <property type="entry name" value="CHAT"/>
    <property type="match status" value="1"/>
</dbReference>
<evidence type="ECO:0000313" key="3">
    <source>
        <dbReference type="EMBL" id="MBD2739404.1"/>
    </source>
</evidence>
<dbReference type="PANTHER" id="PTHR10098">
    <property type="entry name" value="RAPSYN-RELATED"/>
    <property type="match status" value="1"/>
</dbReference>